<proteinExistence type="predicted"/>
<evidence type="ECO:0000256" key="1">
    <source>
        <dbReference type="ARBA" id="ARBA00022448"/>
    </source>
</evidence>
<keyword evidence="2" id="KW-1133">Transmembrane helix</keyword>
<accession>A0A7J9HUB5</accession>
<dbReference type="OrthoDB" id="66620at2759"/>
<organism evidence="4 5">
    <name type="scientific">Gossypium harknessii</name>
    <dbReference type="NCBI Taxonomy" id="34285"/>
    <lineage>
        <taxon>Eukaryota</taxon>
        <taxon>Viridiplantae</taxon>
        <taxon>Streptophyta</taxon>
        <taxon>Embryophyta</taxon>
        <taxon>Tracheophyta</taxon>
        <taxon>Spermatophyta</taxon>
        <taxon>Magnoliopsida</taxon>
        <taxon>eudicotyledons</taxon>
        <taxon>Gunneridae</taxon>
        <taxon>Pentapetalae</taxon>
        <taxon>rosids</taxon>
        <taxon>malvids</taxon>
        <taxon>Malvales</taxon>
        <taxon>Malvaceae</taxon>
        <taxon>Malvoideae</taxon>
        <taxon>Gossypium</taxon>
    </lineage>
</organism>
<feature type="signal peptide" evidence="3">
    <location>
        <begin position="1"/>
        <end position="17"/>
    </location>
</feature>
<evidence type="ECO:0000313" key="4">
    <source>
        <dbReference type="EMBL" id="MBA0813432.1"/>
    </source>
</evidence>
<comment type="caution">
    <text evidence="4">The sequence shown here is derived from an EMBL/GenBank/DDBJ whole genome shotgun (WGS) entry which is preliminary data.</text>
</comment>
<keyword evidence="5" id="KW-1185">Reference proteome</keyword>
<evidence type="ECO:0000313" key="5">
    <source>
        <dbReference type="Proteomes" id="UP000593560"/>
    </source>
</evidence>
<evidence type="ECO:0000256" key="2">
    <source>
        <dbReference type="SAM" id="Phobius"/>
    </source>
</evidence>
<keyword evidence="1" id="KW-0813">Transport</keyword>
<reference evidence="4 5" key="1">
    <citation type="journal article" date="2019" name="Genome Biol. Evol.">
        <title>Insights into the evolution of the New World diploid cottons (Gossypium, subgenus Houzingenia) based on genome sequencing.</title>
        <authorList>
            <person name="Grover C.E."/>
            <person name="Arick M.A. 2nd"/>
            <person name="Thrash A."/>
            <person name="Conover J.L."/>
            <person name="Sanders W.S."/>
            <person name="Peterson D.G."/>
            <person name="Frelichowski J.E."/>
            <person name="Scheffler J.A."/>
            <person name="Scheffler B.E."/>
            <person name="Wendel J.F."/>
        </authorList>
    </citation>
    <scope>NUCLEOTIDE SEQUENCE [LARGE SCALE GENOMIC DNA]</scope>
    <source>
        <strain evidence="4">0</strain>
        <tissue evidence="4">Leaf</tissue>
    </source>
</reference>
<name>A0A7J9HUB5_9ROSI</name>
<evidence type="ECO:0008006" key="6">
    <source>
        <dbReference type="Google" id="ProtNLM"/>
    </source>
</evidence>
<dbReference type="EMBL" id="JABFAD010000011">
    <property type="protein sequence ID" value="MBA0813432.1"/>
    <property type="molecule type" value="Genomic_DNA"/>
</dbReference>
<sequence length="87" mass="10031">MPSWWVWLYYLTPTSWSLNAIFTSQYGDIDKEIHAFGETTTVSVFLENYFGYHHTSLGSVGIVLIIFPVVLALLFAYFIGKLNFQRS</sequence>
<keyword evidence="3" id="KW-0732">Signal</keyword>
<keyword evidence="2" id="KW-0472">Membrane</keyword>
<gene>
    <name evidence="4" type="ORF">Gohar_027280</name>
</gene>
<feature type="chain" id="PRO_5029516876" description="ABC-2 type transporter domain-containing protein" evidence="3">
    <location>
        <begin position="18"/>
        <end position="87"/>
    </location>
</feature>
<dbReference type="PANTHER" id="PTHR19241">
    <property type="entry name" value="ATP-BINDING CASSETTE TRANSPORTER"/>
    <property type="match status" value="1"/>
</dbReference>
<evidence type="ECO:0000256" key="3">
    <source>
        <dbReference type="SAM" id="SignalP"/>
    </source>
</evidence>
<dbReference type="Proteomes" id="UP000593560">
    <property type="component" value="Unassembled WGS sequence"/>
</dbReference>
<feature type="transmembrane region" description="Helical" evidence="2">
    <location>
        <begin position="57"/>
        <end position="79"/>
    </location>
</feature>
<keyword evidence="2" id="KW-0812">Transmembrane</keyword>
<dbReference type="AlphaFoldDB" id="A0A7J9HUB5"/>
<protein>
    <recommendedName>
        <fullName evidence="6">ABC-2 type transporter domain-containing protein</fullName>
    </recommendedName>
</protein>